<dbReference type="AlphaFoldDB" id="F0T6T9"/>
<dbReference type="PIRSF" id="PIRSF029129">
    <property type="entry name" value="DUF1786_pyruvate_format-lyase"/>
    <property type="match status" value="1"/>
</dbReference>
<reference evidence="2" key="1">
    <citation type="submission" date="2011-02" db="EMBL/GenBank/DDBJ databases">
        <title>Complete sequence of Methanobacterium sp. AL-21.</title>
        <authorList>
            <consortium name="US DOE Joint Genome Institute"/>
            <person name="Lucas S."/>
            <person name="Copeland A."/>
            <person name="Lapidus A."/>
            <person name="Cheng J.-F."/>
            <person name="Goodwin L."/>
            <person name="Pitluck S."/>
            <person name="Chertkov O."/>
            <person name="Detter J.C."/>
            <person name="Han C."/>
            <person name="Tapia R."/>
            <person name="Land M."/>
            <person name="Hauser L."/>
            <person name="Kyrpides N."/>
            <person name="Ivanova N."/>
            <person name="Mikhailova N."/>
            <person name="Pagani I."/>
            <person name="Cadillo-Quiroz H."/>
            <person name="Imachi H."/>
            <person name="Zinder S."/>
            <person name="Liu W."/>
            <person name="Woyke T."/>
        </authorList>
    </citation>
    <scope>NUCLEOTIDE SEQUENCE [LARGE SCALE GENOMIC DNA]</scope>
    <source>
        <strain evidence="2">AL-21</strain>
    </source>
</reference>
<reference evidence="1 2" key="2">
    <citation type="journal article" date="2014" name="Int. J. Syst. Evol. Microbiol.">
        <title>Methanobacterium paludis sp. nov. and a novel strain of Methanobacterium lacus isolated from northern peatlands.</title>
        <authorList>
            <person name="Cadillo-Quiroz H."/>
            <person name="Brauer S.L."/>
            <person name="Goodson N."/>
            <person name="Yavitt J.B."/>
            <person name="Zinder S.H."/>
        </authorList>
    </citation>
    <scope>NUCLEOTIDE SEQUENCE [LARGE SCALE GENOMIC DNA]</scope>
    <source>
        <strain evidence="1 2">AL-21</strain>
    </source>
</reference>
<dbReference type="STRING" id="877455.Metbo_0069"/>
<dbReference type="InterPro" id="IPR014846">
    <property type="entry name" value="DUF1786_pyruvate_format-lyase"/>
</dbReference>
<dbReference type="Proteomes" id="UP000007490">
    <property type="component" value="Chromosome"/>
</dbReference>
<accession>F0T6T9</accession>
<protein>
    <recommendedName>
        <fullName evidence="3">DUF1786 domain-containing protein</fullName>
    </recommendedName>
</protein>
<name>F0T6T9_METLA</name>
<evidence type="ECO:0008006" key="3">
    <source>
        <dbReference type="Google" id="ProtNLM"/>
    </source>
</evidence>
<gene>
    <name evidence="1" type="ordered locus">Metbo_0069</name>
</gene>
<proteinExistence type="predicted"/>
<evidence type="ECO:0000313" key="1">
    <source>
        <dbReference type="EMBL" id="ADZ08322.1"/>
    </source>
</evidence>
<dbReference type="Pfam" id="PF08735">
    <property type="entry name" value="DUF1786"/>
    <property type="match status" value="1"/>
</dbReference>
<keyword evidence="2" id="KW-1185">Reference proteome</keyword>
<dbReference type="KEGG" id="mel:Metbo_0069"/>
<dbReference type="HOGENOM" id="CLU_803466_0_0_2"/>
<organism evidence="1 2">
    <name type="scientific">Methanobacterium lacus (strain AL-21)</name>
    <dbReference type="NCBI Taxonomy" id="877455"/>
    <lineage>
        <taxon>Archaea</taxon>
        <taxon>Methanobacteriati</taxon>
        <taxon>Methanobacteriota</taxon>
        <taxon>Methanomada group</taxon>
        <taxon>Methanobacteria</taxon>
        <taxon>Methanobacteriales</taxon>
        <taxon>Methanobacteriaceae</taxon>
        <taxon>Methanobacterium</taxon>
    </lineage>
</organism>
<evidence type="ECO:0000313" key="2">
    <source>
        <dbReference type="Proteomes" id="UP000007490"/>
    </source>
</evidence>
<dbReference type="eggNOG" id="arCOG04365">
    <property type="taxonomic scope" value="Archaea"/>
</dbReference>
<sequence length="336" mass="37189">MAVDIGVGTQDIMLYDSEDTIENSFKMVMPSPTRIIAEKIRNHHNDIFIKGSTMGGGPINKAIKNHLDRGYKVIMTESAAITVRDDLDRVRQFGITIIPDNEKRPELGSVELKDIDLDAIEGAFSKFDVEMDFDELGIAVQDHGYMPGMGDRNFRFMKIKEKLDVPRSPEEFAYHGDVPEYFSRMNAVVKSLKGYKPTMMDSKFASVCGATCDDYVKDLESYIVMDIGNGHTLAAACEEGKIIGVFEHHTRALTPDKLKSLVLKLEKGTITHEEVHDDGGHGAWVTGPMSKCECIVATGPLRELLKKTDLKVHNAAPAGDVMMTGPVGLIKSIIRK</sequence>
<dbReference type="EMBL" id="CP002551">
    <property type="protein sequence ID" value="ADZ08322.1"/>
    <property type="molecule type" value="Genomic_DNA"/>
</dbReference>